<gene>
    <name evidence="3" type="ORF">CFP71_28600</name>
</gene>
<dbReference type="Pfam" id="PF00805">
    <property type="entry name" value="Pentapeptide"/>
    <property type="match status" value="1"/>
</dbReference>
<evidence type="ECO:0000313" key="3">
    <source>
        <dbReference type="EMBL" id="OXM50112.1"/>
    </source>
</evidence>
<feature type="transmembrane region" description="Helical" evidence="2">
    <location>
        <begin position="48"/>
        <end position="72"/>
    </location>
</feature>
<keyword evidence="2" id="KW-0472">Membrane</keyword>
<feature type="compositionally biased region" description="Basic and acidic residues" evidence="1">
    <location>
        <begin position="10"/>
        <end position="27"/>
    </location>
</feature>
<name>A0A229RTY0_9PSEU</name>
<sequence length="449" mass="49920">MVTCSSDSKPAPRCDHGLMADDSHSPESSRTGPPSRSPGEHRTLSNRTITICAGLLLVFAVAACWVLFFLYGKGTDADKARLEAVRTVGTIVLGAGGAIALLLAARRQQTAEQDLLTKRHDLVLREQANDDARHDAAERRISDLYLKAVEQLGADKAPVRLAGLYALDRLAQDNPPQRQTIVNVISAYLRMPYELPNKPPDPGAKKEIHDEHRSDIQEREVRTTAQRILTDHLDPTYQEGKRFWPDIDVDLSGALLIDLRFRDCRLNNARFSNARFCGDTLLMGIHFEGETRFDGATFTGDSWFSEAQFTGNVRFDQATFEASARFDAATFKGTTTFRSASFLREARFNDTTFTGSVVFSKAVFTDRVNFDDATFFEDAYLPGVTFASRSYFTEASFAGDAWFNQVTFSGYTTFDGTTFSGDIRFTDSTLDGVPFTPPQLGSHKPFEDE</sequence>
<organism evidence="3 4">
    <name type="scientific">Amycolatopsis thailandensis</name>
    <dbReference type="NCBI Taxonomy" id="589330"/>
    <lineage>
        <taxon>Bacteria</taxon>
        <taxon>Bacillati</taxon>
        <taxon>Actinomycetota</taxon>
        <taxon>Actinomycetes</taxon>
        <taxon>Pseudonocardiales</taxon>
        <taxon>Pseudonocardiaceae</taxon>
        <taxon>Amycolatopsis</taxon>
    </lineage>
</organism>
<keyword evidence="2" id="KW-0812">Transmembrane</keyword>
<evidence type="ECO:0000313" key="4">
    <source>
        <dbReference type="Proteomes" id="UP000215223"/>
    </source>
</evidence>
<keyword evidence="2" id="KW-1133">Transmembrane helix</keyword>
<protein>
    <recommendedName>
        <fullName evidence="5">Pentapeptide repeat-containing protein</fullName>
    </recommendedName>
</protein>
<dbReference type="InterPro" id="IPR001646">
    <property type="entry name" value="5peptide_repeat"/>
</dbReference>
<comment type="caution">
    <text evidence="3">The sequence shown here is derived from an EMBL/GenBank/DDBJ whole genome shotgun (WGS) entry which is preliminary data.</text>
</comment>
<dbReference type="Pfam" id="PF13576">
    <property type="entry name" value="Pentapeptide_3"/>
    <property type="match status" value="2"/>
</dbReference>
<dbReference type="SUPFAM" id="SSF141571">
    <property type="entry name" value="Pentapeptide repeat-like"/>
    <property type="match status" value="1"/>
</dbReference>
<feature type="region of interest" description="Disordered" evidence="1">
    <location>
        <begin position="1"/>
        <end position="42"/>
    </location>
</feature>
<evidence type="ECO:0000256" key="1">
    <source>
        <dbReference type="SAM" id="MobiDB-lite"/>
    </source>
</evidence>
<dbReference type="EMBL" id="NMQT01000103">
    <property type="protein sequence ID" value="OXM50112.1"/>
    <property type="molecule type" value="Genomic_DNA"/>
</dbReference>
<feature type="transmembrane region" description="Helical" evidence="2">
    <location>
        <begin position="84"/>
        <end position="105"/>
    </location>
</feature>
<accession>A0A229RTY0</accession>
<dbReference type="Proteomes" id="UP000215223">
    <property type="component" value="Unassembled WGS sequence"/>
</dbReference>
<dbReference type="AlphaFoldDB" id="A0A229RTY0"/>
<dbReference type="Gene3D" id="2.160.20.80">
    <property type="entry name" value="E3 ubiquitin-protein ligase SopA"/>
    <property type="match status" value="1"/>
</dbReference>
<evidence type="ECO:0008006" key="5">
    <source>
        <dbReference type="Google" id="ProtNLM"/>
    </source>
</evidence>
<reference evidence="3 4" key="1">
    <citation type="submission" date="2017-07" db="EMBL/GenBank/DDBJ databases">
        <title>Amycolatopsis thailandensis Genome sequencing and assembly.</title>
        <authorList>
            <person name="Kaur N."/>
            <person name="Mayilraj S."/>
        </authorList>
    </citation>
    <scope>NUCLEOTIDE SEQUENCE [LARGE SCALE GENOMIC DNA]</scope>
    <source>
        <strain evidence="3 4">JCM 16380</strain>
    </source>
</reference>
<keyword evidence="4" id="KW-1185">Reference proteome</keyword>
<evidence type="ECO:0000256" key="2">
    <source>
        <dbReference type="SAM" id="Phobius"/>
    </source>
</evidence>
<proteinExistence type="predicted"/>
<dbReference type="OrthoDB" id="8440251at2"/>